<comment type="caution">
    <text evidence="1">The sequence shown here is derived from an EMBL/GenBank/DDBJ whole genome shotgun (WGS) entry which is preliminary data.</text>
</comment>
<dbReference type="InterPro" id="IPR022025">
    <property type="entry name" value="Amidoligase_2"/>
</dbReference>
<gene>
    <name evidence="1" type="ORF">CFIO01_00216</name>
</gene>
<protein>
    <recommendedName>
        <fullName evidence="3">Amidoligase enzyme</fullName>
    </recommendedName>
</protein>
<keyword evidence="2" id="KW-1185">Reference proteome</keyword>
<accession>A0A010RD91</accession>
<dbReference type="eggNOG" id="ENOG502SUNA">
    <property type="taxonomic scope" value="Eukaryota"/>
</dbReference>
<name>A0A010RD91_9PEZI</name>
<dbReference type="STRING" id="1445577.A0A010RD91"/>
<dbReference type="EMBL" id="JARH01000655">
    <property type="protein sequence ID" value="EXF78221.1"/>
    <property type="molecule type" value="Genomic_DNA"/>
</dbReference>
<dbReference type="Proteomes" id="UP000020467">
    <property type="component" value="Unassembled WGS sequence"/>
</dbReference>
<dbReference type="KEGG" id="cfj:CFIO01_00216"/>
<sequence>MDRIQQPSGSQQLKVRFELQFLVQRPDKEASSLAACRSPNASIVDRIINEAVIEEERQDQAHIIANCLHQIDLPTAIDTTDDAGNHQGSDPGAWNISLDEQELSLHGSPRWHLASIRSPPMPMTPQTSAIIISICSALKALKNLTIALNEIPRLRVEVKPNECDFTLPEVRRILTFLWSASPRLNQLHALYCGPGSLVAPGLEFARIFSTDLHAFLSDAEWRGEPTEAFFTRGLPIANKVNMLEPPSIRGSDIENEAIIRVNTTESFNDIMNGTDIHVRDWEGQPGIFPGAYDFSRLLEKDPTKRTIGFSQHAGTLDSAAIENWIKVCHGIVNFCLNETGDRIERLLERLKQPNSAFEFSGSYKTTQFLEDIDLHEQAEYYEPLNRNPFVPELDTHRLRKPAINLEDDEDLSPYTFGIELEFLVPFTNTKHNGKDIKDQRWVYDHFTPYVIPSPSRPTTQDERDELADLMDKYLGTQPKDERGQAHDESAKHLETILCDAGHFSATFDTIFGLQDKFEGKVSIPGIQSVADAAGCHLHFFEDVLAEFQCWYIERDPSLSDWASGENGYAGHIGIEMSSPVMRDSPKDFGKIVDVLRILRGGLRPMLDISCGLHVHVGSVRGFSLRSLKRIATLIMVADPILYTLVHPSRQWNPMTEPLHLEATVAKAEDLPDYTAAFAFEDADDKSESNPLQVVMTKVLLDLEANVPINDLPRKLRGQLAKIWATDSLASLLGQLAPFRGCKGGTAFGALKWDFTKPSNDPRVRGTIEFRMLEGTLDPVLITHWTKLLLRIVERGDAATTKEYFQVLSTLAEGRESAKENLAALLGSLGLEKHLPFWSKVLEKNQALGVELEENDYGRKIMPEDWELPIYRDTEGNRQEFERSWYERNVVRLPELDEDIWDRIIDIL</sequence>
<dbReference type="PANTHER" id="PTHR36847">
    <property type="entry name" value="AMIDOLIGASE ENZYME"/>
    <property type="match status" value="1"/>
</dbReference>
<dbReference type="OrthoDB" id="412402at2759"/>
<evidence type="ECO:0000313" key="2">
    <source>
        <dbReference type="Proteomes" id="UP000020467"/>
    </source>
</evidence>
<dbReference type="Pfam" id="PF12224">
    <property type="entry name" value="Amidoligase_2"/>
    <property type="match status" value="1"/>
</dbReference>
<proteinExistence type="predicted"/>
<reference evidence="1 2" key="1">
    <citation type="submission" date="2014-02" db="EMBL/GenBank/DDBJ databases">
        <title>The genome sequence of Colletotrichum fioriniae PJ7.</title>
        <authorList>
            <person name="Baroncelli R."/>
            <person name="Thon M.R."/>
        </authorList>
    </citation>
    <scope>NUCLEOTIDE SEQUENCE [LARGE SCALE GENOMIC DNA]</scope>
    <source>
        <strain evidence="1 2">PJ7</strain>
    </source>
</reference>
<evidence type="ECO:0000313" key="1">
    <source>
        <dbReference type="EMBL" id="EXF78221.1"/>
    </source>
</evidence>
<dbReference type="HOGENOM" id="CLU_320033_0_0_1"/>
<organism evidence="1 2">
    <name type="scientific">Colletotrichum fioriniae PJ7</name>
    <dbReference type="NCBI Taxonomy" id="1445577"/>
    <lineage>
        <taxon>Eukaryota</taxon>
        <taxon>Fungi</taxon>
        <taxon>Dikarya</taxon>
        <taxon>Ascomycota</taxon>
        <taxon>Pezizomycotina</taxon>
        <taxon>Sordariomycetes</taxon>
        <taxon>Hypocreomycetidae</taxon>
        <taxon>Glomerellales</taxon>
        <taxon>Glomerellaceae</taxon>
        <taxon>Colletotrichum</taxon>
        <taxon>Colletotrichum acutatum species complex</taxon>
    </lineage>
</organism>
<evidence type="ECO:0008006" key="3">
    <source>
        <dbReference type="Google" id="ProtNLM"/>
    </source>
</evidence>
<dbReference type="PANTHER" id="PTHR36847:SF1">
    <property type="entry name" value="AMIDOLIGASE ENZYME"/>
    <property type="match status" value="1"/>
</dbReference>
<dbReference type="AlphaFoldDB" id="A0A010RD91"/>